<keyword evidence="2" id="KW-0732">Signal</keyword>
<evidence type="ECO:0000313" key="3">
    <source>
        <dbReference type="EMBL" id="QIW97313.1"/>
    </source>
</evidence>
<evidence type="ECO:0000256" key="2">
    <source>
        <dbReference type="SAM" id="SignalP"/>
    </source>
</evidence>
<dbReference type="PANTHER" id="PTHR35340">
    <property type="entry name" value="PQQ ENZYME REPEAT PROTEIN-RELATED"/>
    <property type="match status" value="1"/>
</dbReference>
<organism evidence="3 4">
    <name type="scientific">Peltaster fructicola</name>
    <dbReference type="NCBI Taxonomy" id="286661"/>
    <lineage>
        <taxon>Eukaryota</taxon>
        <taxon>Fungi</taxon>
        <taxon>Dikarya</taxon>
        <taxon>Ascomycota</taxon>
        <taxon>Pezizomycotina</taxon>
        <taxon>Dothideomycetes</taxon>
        <taxon>Dothideomycetes incertae sedis</taxon>
        <taxon>Peltaster</taxon>
    </lineage>
</organism>
<keyword evidence="1" id="KW-1133">Transmembrane helix</keyword>
<feature type="chain" id="PRO_5026038395" description="ASST-domain-containing protein" evidence="2">
    <location>
        <begin position="25"/>
        <end position="656"/>
    </location>
</feature>
<dbReference type="OrthoDB" id="5427350at2759"/>
<dbReference type="EMBL" id="CP051140">
    <property type="protein sequence ID" value="QIW97313.1"/>
    <property type="molecule type" value="Genomic_DNA"/>
</dbReference>
<sequence>MATHESWCSALWLILSLLFVHTSADLTNETSPTHQFKSRPDLHAPIIELTIHRPELILPGYLFLAPYRNLAPGPHIYDNYGELVWAGAGAAGPRTAHMPHVCQYKGKDHLCFFQGDQHHGYARGFGVIMDNTYKVVKTVESSGAGASSDMHEFRLTPFSDGKTALLTVYQPRPYDLTVNARFNMLEGMGFIIDGVFQEIDIETGDVLFEWRSLDHVDPSQSWIMPATTDTSGNGLDTLTAWDYFHVNSIDKNKNGDYLISSRHTSAIYKLSGRDGRILWQLGGSHSTFQSDFKFGYQHEARWVSENTTHTVLSFFDNSGNAYNYTNEHSQGVIVAIDHRANTASLIRAWGAPEPSGGLRSASQGNMQLLPNGGALICWGEHARFSEHLADGSAVMYGRLALRESNVMMYRAHKFNWTAQPTTTPTVWTFSKSGDSVSGTRFYVSWNGATEVRTWRFNTAATASGPFQAAGDTPKQGFETEYHHGEYAEWTYVDAVDEHGRVLASSGPLRTFVPSSTLVNYCDERGCQYNKAVPENFTIPYDADVQTDENYLSTNRGYRTQQYYSPRDSFSGAISKGLRGRTASFLWIAVAFVALLAALLLMRRSRPMAVVNNIMASIRAFSQLDRSARRARWTPEKDEIEMLSSSSEVYESPGRRR</sequence>
<dbReference type="InterPro" id="IPR039535">
    <property type="entry name" value="ASST-like"/>
</dbReference>
<feature type="transmembrane region" description="Helical" evidence="1">
    <location>
        <begin position="583"/>
        <end position="601"/>
    </location>
</feature>
<protein>
    <recommendedName>
        <fullName evidence="5">ASST-domain-containing protein</fullName>
    </recommendedName>
</protein>
<dbReference type="AlphaFoldDB" id="A0A6H0XRF7"/>
<name>A0A6H0XRF7_9PEZI</name>
<feature type="signal peptide" evidence="2">
    <location>
        <begin position="1"/>
        <end position="24"/>
    </location>
</feature>
<evidence type="ECO:0008006" key="5">
    <source>
        <dbReference type="Google" id="ProtNLM"/>
    </source>
</evidence>
<keyword evidence="1" id="KW-0472">Membrane</keyword>
<gene>
    <name evidence="3" type="ORF">AMS68_002831</name>
</gene>
<dbReference type="Proteomes" id="UP000503462">
    <property type="component" value="Chromosome 2"/>
</dbReference>
<keyword evidence="4" id="KW-1185">Reference proteome</keyword>
<evidence type="ECO:0000313" key="4">
    <source>
        <dbReference type="Proteomes" id="UP000503462"/>
    </source>
</evidence>
<reference evidence="3 4" key="1">
    <citation type="journal article" date="2016" name="Sci. Rep.">
        <title>Peltaster fructicola genome reveals evolution from an invasive phytopathogen to an ectophytic parasite.</title>
        <authorList>
            <person name="Xu C."/>
            <person name="Chen H."/>
            <person name="Gleason M.L."/>
            <person name="Xu J.R."/>
            <person name="Liu H."/>
            <person name="Zhang R."/>
            <person name="Sun G."/>
        </authorList>
    </citation>
    <scope>NUCLEOTIDE SEQUENCE [LARGE SCALE GENOMIC DNA]</scope>
    <source>
        <strain evidence="3 4">LNHT1506</strain>
    </source>
</reference>
<keyword evidence="1" id="KW-0812">Transmembrane</keyword>
<dbReference type="InterPro" id="IPR053143">
    <property type="entry name" value="Arylsulfate_ST"/>
</dbReference>
<dbReference type="PANTHER" id="PTHR35340:SF9">
    <property type="entry name" value="ASST-DOMAIN-CONTAINING PROTEIN"/>
    <property type="match status" value="1"/>
</dbReference>
<proteinExistence type="predicted"/>
<dbReference type="Pfam" id="PF14269">
    <property type="entry name" value="Arylsulfotran_2"/>
    <property type="match status" value="1"/>
</dbReference>
<accession>A0A6H0XRF7</accession>
<evidence type="ECO:0000256" key="1">
    <source>
        <dbReference type="SAM" id="Phobius"/>
    </source>
</evidence>